<dbReference type="Proteomes" id="UP000198211">
    <property type="component" value="Unassembled WGS sequence"/>
</dbReference>
<dbReference type="OrthoDB" id="119286at2759"/>
<feature type="domain" description="WLGC" evidence="2">
    <location>
        <begin position="708"/>
        <end position="779"/>
    </location>
</feature>
<dbReference type="InterPro" id="IPR058256">
    <property type="entry name" value="WLGC"/>
</dbReference>
<sequence>MVPGAGVGLKVVPKLPKSIRSFKSGRRKRRRSDVVPLGPSISSRRGSVSIGSFLSFSKLRLFADDDNTPILTFREAFGVLGPFLVLMVLGCSTWTLWLIILSVAPNTVANWLMNTSQLDDGQFWLIPDEWSTLQIFSVTGLAVVLIFYFYVLLKMLVWRSQKNALQNKLDTIFVYWEAMGSAENSQHMWIQRACSSSWMVYQQWKTFTNIHGKNRKFWNLCLKLHDLVMLSLLLRDLLEAGTPVRIAYGFSVMASLNALSCAISILFPRGTALFEILLDTLFDFAATVIYPLTVLYYCSKNFHFDRAVFAINMELLPIGSFERRARMYANPAEIALVRSSFDSLRIQDRIDFFLRIGMNLAFSYRCKRIVEVLIEIKCRDHRREGPKKSIQQQPIYFSSSRLQNIIQRPVPKSAAIPFIAYSIGIFVVTREAITTSQDVCSKYPQCVVFAYRWRNTNYCPCRALVDGNPAPRTYYEWTHPVDATETVKALSSAGTLETLQLVNRQFTVFPEEIRGCHHLNLISLINCGTEELPRWAKEFHDLQYLQVEGKIGSNNLDDLAVDLFSDMPELRYLQLGIHPRMLRFPPLEGAPNLKSIIFSRLYNLVEFPPLTHQPRLERLEFGACKHLPYLPDLHYVVSLARFAIFQGGYLCCNGFRGTCNLTDPYCQRTTCLKNTSLLATPATLQVFTEFSDGVCQPNTVLSQVPTPETIQMCEGIPFRECQIPGLQLNTTVTGMCYNHRMQALACNPDPDKIKVRRRQIQEHVGIPCDPEVEAWLGCTNNSK</sequence>
<keyword evidence="1" id="KW-0812">Transmembrane</keyword>
<keyword evidence="1" id="KW-0472">Membrane</keyword>
<comment type="caution">
    <text evidence="3">The sequence shown here is derived from an EMBL/GenBank/DDBJ whole genome shotgun (WGS) entry which is preliminary data.</text>
</comment>
<dbReference type="AlphaFoldDB" id="A0A225VBJ7"/>
<feature type="transmembrane region" description="Helical" evidence="1">
    <location>
        <begin position="133"/>
        <end position="153"/>
    </location>
</feature>
<dbReference type="SUPFAM" id="SSF52058">
    <property type="entry name" value="L domain-like"/>
    <property type="match status" value="1"/>
</dbReference>
<dbReference type="Pfam" id="PF26605">
    <property type="entry name" value="WLGC"/>
    <property type="match status" value="1"/>
</dbReference>
<protein>
    <recommendedName>
        <fullName evidence="2">WLGC domain-containing protein</fullName>
    </recommendedName>
</protein>
<gene>
    <name evidence="3" type="ORF">PHMEG_00025655</name>
</gene>
<dbReference type="InterPro" id="IPR032675">
    <property type="entry name" value="LRR_dom_sf"/>
</dbReference>
<feature type="transmembrane region" description="Helical" evidence="1">
    <location>
        <begin position="246"/>
        <end position="267"/>
    </location>
</feature>
<name>A0A225VBJ7_9STRA</name>
<evidence type="ECO:0000256" key="1">
    <source>
        <dbReference type="SAM" id="Phobius"/>
    </source>
</evidence>
<evidence type="ECO:0000313" key="3">
    <source>
        <dbReference type="EMBL" id="OWZ02735.1"/>
    </source>
</evidence>
<keyword evidence="4" id="KW-1185">Reference proteome</keyword>
<evidence type="ECO:0000313" key="4">
    <source>
        <dbReference type="Proteomes" id="UP000198211"/>
    </source>
</evidence>
<keyword evidence="1" id="KW-1133">Transmembrane helix</keyword>
<feature type="transmembrane region" description="Helical" evidence="1">
    <location>
        <begin position="83"/>
        <end position="104"/>
    </location>
</feature>
<organism evidence="3 4">
    <name type="scientific">Phytophthora megakarya</name>
    <dbReference type="NCBI Taxonomy" id="4795"/>
    <lineage>
        <taxon>Eukaryota</taxon>
        <taxon>Sar</taxon>
        <taxon>Stramenopiles</taxon>
        <taxon>Oomycota</taxon>
        <taxon>Peronosporomycetes</taxon>
        <taxon>Peronosporales</taxon>
        <taxon>Peronosporaceae</taxon>
        <taxon>Phytophthora</taxon>
    </lineage>
</organism>
<dbReference type="EMBL" id="NBNE01005971">
    <property type="protein sequence ID" value="OWZ02735.1"/>
    <property type="molecule type" value="Genomic_DNA"/>
</dbReference>
<reference evidence="4" key="1">
    <citation type="submission" date="2017-03" db="EMBL/GenBank/DDBJ databases">
        <title>Phytopthora megakarya and P. palmivora, two closely related causual agents of cacao black pod achieved similar genome size and gene model numbers by different mechanisms.</title>
        <authorList>
            <person name="Ali S."/>
            <person name="Shao J."/>
            <person name="Larry D.J."/>
            <person name="Kronmiller B."/>
            <person name="Shen D."/>
            <person name="Strem M.D."/>
            <person name="Melnick R.L."/>
            <person name="Guiltinan M.J."/>
            <person name="Tyler B.M."/>
            <person name="Meinhardt L.W."/>
            <person name="Bailey B.A."/>
        </authorList>
    </citation>
    <scope>NUCLEOTIDE SEQUENCE [LARGE SCALE GENOMIC DNA]</scope>
    <source>
        <strain evidence="4">zdho120</strain>
    </source>
</reference>
<dbReference type="Gene3D" id="3.80.10.10">
    <property type="entry name" value="Ribonuclease Inhibitor"/>
    <property type="match status" value="1"/>
</dbReference>
<proteinExistence type="predicted"/>
<accession>A0A225VBJ7</accession>
<evidence type="ECO:0000259" key="2">
    <source>
        <dbReference type="Pfam" id="PF26605"/>
    </source>
</evidence>